<reference evidence="3 4" key="1">
    <citation type="submission" date="2019-01" db="EMBL/GenBank/DDBJ databases">
        <title>Sinorhodobacter populi sp. nov. isolated from the symptomatic bark tissue of Populus euramericana canker.</title>
        <authorList>
            <person name="Xu G."/>
        </authorList>
    </citation>
    <scope>NUCLEOTIDE SEQUENCE [LARGE SCALE GENOMIC DNA]</scope>
    <source>
        <strain evidence="3 4">SK2B-1</strain>
    </source>
</reference>
<dbReference type="Gene3D" id="3.40.50.1820">
    <property type="entry name" value="alpha/beta hydrolase"/>
    <property type="match status" value="1"/>
</dbReference>
<evidence type="ECO:0000313" key="3">
    <source>
        <dbReference type="EMBL" id="RWR23069.1"/>
    </source>
</evidence>
<dbReference type="AlphaFoldDB" id="A0A443JRF8"/>
<dbReference type="PANTHER" id="PTHR43037:SF1">
    <property type="entry name" value="BLL1128 PROTEIN"/>
    <property type="match status" value="1"/>
</dbReference>
<name>A0A443JRF8_9RHOB</name>
<comment type="caution">
    <text evidence="3">The sequence shown here is derived from an EMBL/GenBank/DDBJ whole genome shotgun (WGS) entry which is preliminary data.</text>
</comment>
<gene>
    <name evidence="3" type="ORF">D2T30_05450</name>
</gene>
<dbReference type="PANTHER" id="PTHR43037">
    <property type="entry name" value="UNNAMED PRODUCT-RELATED"/>
    <property type="match status" value="1"/>
</dbReference>
<dbReference type="InterPro" id="IPR010126">
    <property type="entry name" value="Esterase_phb"/>
</dbReference>
<reference evidence="3 4" key="2">
    <citation type="submission" date="2019-01" db="EMBL/GenBank/DDBJ databases">
        <authorList>
            <person name="Li Y."/>
        </authorList>
    </citation>
    <scope>NUCLEOTIDE SEQUENCE [LARGE SCALE GENOMIC DNA]</scope>
    <source>
        <strain evidence="3 4">SK2B-1</strain>
    </source>
</reference>
<dbReference type="Pfam" id="PF10503">
    <property type="entry name" value="Esterase_PHB"/>
    <property type="match status" value="1"/>
</dbReference>
<accession>A0A443JRF8</accession>
<evidence type="ECO:0000313" key="4">
    <source>
        <dbReference type="Proteomes" id="UP000284476"/>
    </source>
</evidence>
<proteinExistence type="predicted"/>
<dbReference type="SUPFAM" id="SSF53474">
    <property type="entry name" value="alpha/beta-Hydrolases"/>
    <property type="match status" value="1"/>
</dbReference>
<dbReference type="NCBIfam" id="TIGR01840">
    <property type="entry name" value="esterase_phb"/>
    <property type="match status" value="1"/>
</dbReference>
<protein>
    <submittedName>
        <fullName evidence="3">PHB depolymerase family esterase</fullName>
    </submittedName>
</protein>
<dbReference type="Proteomes" id="UP000284476">
    <property type="component" value="Unassembled WGS sequence"/>
</dbReference>
<keyword evidence="2" id="KW-0378">Hydrolase</keyword>
<dbReference type="InterPro" id="IPR029058">
    <property type="entry name" value="AB_hydrolase_fold"/>
</dbReference>
<dbReference type="InterPro" id="IPR050955">
    <property type="entry name" value="Plant_Biomass_Hydrol_Est"/>
</dbReference>
<keyword evidence="1" id="KW-0732">Signal</keyword>
<dbReference type="GO" id="GO:0005576">
    <property type="term" value="C:extracellular region"/>
    <property type="evidence" value="ECO:0007669"/>
    <property type="project" value="InterPro"/>
</dbReference>
<dbReference type="RefSeq" id="WP_128208053.1">
    <property type="nucleotide sequence ID" value="NZ_JBHRSO010000013.1"/>
</dbReference>
<sequence length="363" mass="37804">MRAFPSRAWSAAASRLRSAAPSFANGLVIQTLARHGLVLRPAADAAVDSLAAGPLQDMMARLRPHGPRDEDPSEGLPQGARFLEDRFTCEAGTRRYRTYVPASACAGATGMIVMLHGCTQTPEDFAAGTGMNDLAEARGFIVVYPHQSRGENAQSCWNWFRRGDQLRDRGEPAILADLARKVASEHGVPGDRIFVAGLSAGAAMAVILGETYPDVFSGVGAHSGLPAGSAKDVPSAFTAMAGNGSASAPRKGASAVRTIILHGTADATVHPSNGEQIAQRVLDLGPGQTIQIEDCGQAGGRAYSRKTTLSGTESLALVEEWKIEGLGHAWSGGSARGSYTDAQGPDASGAMVAFFFGNARLGS</sequence>
<organism evidence="3 4">
    <name type="scientific">Paenirhodobacter populi</name>
    <dbReference type="NCBI Taxonomy" id="2306993"/>
    <lineage>
        <taxon>Bacteria</taxon>
        <taxon>Pseudomonadati</taxon>
        <taxon>Pseudomonadota</taxon>
        <taxon>Alphaproteobacteria</taxon>
        <taxon>Rhodobacterales</taxon>
        <taxon>Rhodobacter group</taxon>
        <taxon>Paenirhodobacter</taxon>
    </lineage>
</organism>
<dbReference type="EMBL" id="SAUZ01000004">
    <property type="protein sequence ID" value="RWR23069.1"/>
    <property type="molecule type" value="Genomic_DNA"/>
</dbReference>
<evidence type="ECO:0000256" key="1">
    <source>
        <dbReference type="ARBA" id="ARBA00022729"/>
    </source>
</evidence>
<evidence type="ECO:0000256" key="2">
    <source>
        <dbReference type="ARBA" id="ARBA00022801"/>
    </source>
</evidence>
<dbReference type="GO" id="GO:0016787">
    <property type="term" value="F:hydrolase activity"/>
    <property type="evidence" value="ECO:0007669"/>
    <property type="project" value="UniProtKB-KW"/>
</dbReference>